<dbReference type="InterPro" id="IPR036770">
    <property type="entry name" value="Ankyrin_rpt-contain_sf"/>
</dbReference>
<feature type="compositionally biased region" description="Basic and acidic residues" evidence="3">
    <location>
        <begin position="447"/>
        <end position="489"/>
    </location>
</feature>
<dbReference type="Pfam" id="PF12796">
    <property type="entry name" value="Ank_2"/>
    <property type="match status" value="1"/>
</dbReference>
<dbReference type="SUPFAM" id="SSF48403">
    <property type="entry name" value="Ankyrin repeat"/>
    <property type="match status" value="2"/>
</dbReference>
<keyword evidence="5" id="KW-1185">Reference proteome</keyword>
<evidence type="ECO:0008006" key="6">
    <source>
        <dbReference type="Google" id="ProtNLM"/>
    </source>
</evidence>
<keyword evidence="1" id="KW-0677">Repeat</keyword>
<dbReference type="PANTHER" id="PTHR15897:SF2">
    <property type="entry name" value="ANKYRIN REPEAT AND MYND DOMAIN-CONTAINING PROTEIN 1"/>
    <property type="match status" value="1"/>
</dbReference>
<gene>
    <name evidence="4" type="ORF">CHILSU_LOCUS8543</name>
</gene>
<dbReference type="PROSITE" id="PS50297">
    <property type="entry name" value="ANK_REP_REGION"/>
    <property type="match status" value="1"/>
</dbReference>
<accession>A0ABN8ECR8</accession>
<evidence type="ECO:0000256" key="2">
    <source>
        <dbReference type="PROSITE-ProRule" id="PRU00023"/>
    </source>
</evidence>
<dbReference type="InterPro" id="IPR002110">
    <property type="entry name" value="Ankyrin_rpt"/>
</dbReference>
<evidence type="ECO:0000313" key="5">
    <source>
        <dbReference type="Proteomes" id="UP001153292"/>
    </source>
</evidence>
<dbReference type="SMART" id="SM00698">
    <property type="entry name" value="MORN"/>
    <property type="match status" value="1"/>
</dbReference>
<feature type="region of interest" description="Disordered" evidence="3">
    <location>
        <begin position="834"/>
        <end position="863"/>
    </location>
</feature>
<reference evidence="4" key="1">
    <citation type="submission" date="2021-12" db="EMBL/GenBank/DDBJ databases">
        <authorList>
            <person name="King R."/>
        </authorList>
    </citation>
    <scope>NUCLEOTIDE SEQUENCE</scope>
</reference>
<dbReference type="SUPFAM" id="SSF82185">
    <property type="entry name" value="Histone H3 K4-specific methyltransferase SET7/9 N-terminal domain"/>
    <property type="match status" value="1"/>
</dbReference>
<protein>
    <recommendedName>
        <fullName evidence="6">MYND-type domain-containing protein</fullName>
    </recommendedName>
</protein>
<evidence type="ECO:0000313" key="4">
    <source>
        <dbReference type="EMBL" id="CAH0690527.1"/>
    </source>
</evidence>
<dbReference type="Proteomes" id="UP001153292">
    <property type="component" value="Chromosome 4"/>
</dbReference>
<feature type="compositionally biased region" description="Low complexity" evidence="3">
    <location>
        <begin position="835"/>
        <end position="846"/>
    </location>
</feature>
<dbReference type="PANTHER" id="PTHR15897">
    <property type="entry name" value="ANKYRIN REPEAT AND MYND DOMAIN PROTEIN 1"/>
    <property type="match status" value="1"/>
</dbReference>
<feature type="region of interest" description="Disordered" evidence="3">
    <location>
        <begin position="435"/>
        <end position="489"/>
    </location>
</feature>
<evidence type="ECO:0000256" key="3">
    <source>
        <dbReference type="SAM" id="MobiDB-lite"/>
    </source>
</evidence>
<feature type="repeat" description="ANK" evidence="2">
    <location>
        <begin position="343"/>
        <end position="375"/>
    </location>
</feature>
<dbReference type="PROSITE" id="PS50088">
    <property type="entry name" value="ANK_REPEAT"/>
    <property type="match status" value="1"/>
</dbReference>
<dbReference type="InterPro" id="IPR053064">
    <property type="entry name" value="Ankyrin-MYND_domain-protein"/>
</dbReference>
<dbReference type="InterPro" id="IPR003409">
    <property type="entry name" value="MORN"/>
</dbReference>
<proteinExistence type="predicted"/>
<sequence>MEKQIFSCEEIATRAEKHWTYDEYFIGEKDDEGRRSGKGENHWSGAKSLEWYNGILFRDTMHGVGEYRWRYLAREGTHFTYEGRFYCNRMHGYGTMSYPDGKVFTGLFHSNVRWGPGIESQACHKQNVGLWRSSQLVRLTWRPQTPSITPDFCANPVGRARVQTHRIVLSSTQKSIGKTNSAIDLLKQCGSDPMTATEKWVKLYPKKCTDLASLLCHTDVFEREYYNGKVTLLEEVNELSEFVKDTSEDSSQIDTVPSYYYAWNNNKMLVHMMKHSFTHDEQRNATEINLTNLLSGPRQQFKQSGKHELDCRTLLMACYLGHMQYVIQLINEQGVHPDIADSQGNTAIMYAACGYRPEIIHFLVEAGANVDGYNDACCTPLGIALCHYACLQNNIPPSGMLQALLPPPTVAAPRAAEKENVFDWHIERSLATNVPNSTIKSPSKLSKAPDKRVKSEVSAKDILNMKKKTDANEMKFSPRESGSDESFSDDKRLYHNLNKEFSIRINDLHTCPTTTNMIPYIFEVCDMVKDIDVADEEPKKIADKGTKKVPSKLIKDTFKPSKEMVWQSNDKDDTSVDSVEKEKEESLSRIMLTILQLLTDGANPKLVRCPQTALFTAIISECPNLIENLTKYGADINEVYPMTYGYTPLDLAVSRRLSFDNLEVIKVILKCGGLPNHKLKHEEAISFDSASPKLHGPTLLHVVLGKKPENDMEVEVQLHLLDLLLDYGCDPTVQFKGRSALDVAITKNIYLLDVFMENRNTNLNAIINDANETLLTKFFSISFFKSIPSADRFQTLTNLLLYGADPLLECRKDGERLANLFVFTKKTLIEVENMSSKPTTTNSPSKADPRKLKEDSKKPKKEQIFTKSMGKIVTDDAGDYKQAIDLVVECARLLHVRWLQAKLTKELVDIIDKYKHRQWNMIIKEHNHKKCVRLWLTVQRCLEIWDIMKETKKNIYNDARILKYLLCIVMWYSSKKKILASTKLTAEEKYSIEVNVCRLLTERRISSKLTKDVIKWNRPYVRPELTPKREEGKLEICFECALPFDEEKIECVSCKVVSFCSMECMRANIDRANCHPCSEFLKSRYFPTPSESDNQVFGNDYTFSKYFGSFILNSNHHRWSSIMQVINALG</sequence>
<dbReference type="EMBL" id="OU963897">
    <property type="protein sequence ID" value="CAH0690527.1"/>
    <property type="molecule type" value="Genomic_DNA"/>
</dbReference>
<feature type="compositionally biased region" description="Basic and acidic residues" evidence="3">
    <location>
        <begin position="847"/>
        <end position="863"/>
    </location>
</feature>
<dbReference type="Gene3D" id="1.25.40.20">
    <property type="entry name" value="Ankyrin repeat-containing domain"/>
    <property type="match status" value="2"/>
</dbReference>
<feature type="compositionally biased region" description="Polar residues" evidence="3">
    <location>
        <begin position="435"/>
        <end position="444"/>
    </location>
</feature>
<keyword evidence="2" id="KW-0040">ANK repeat</keyword>
<name>A0ABN8ECR8_CHISP</name>
<evidence type="ECO:0000256" key="1">
    <source>
        <dbReference type="ARBA" id="ARBA00022737"/>
    </source>
</evidence>
<organism evidence="4 5">
    <name type="scientific">Chilo suppressalis</name>
    <name type="common">Asiatic rice borer moth</name>
    <dbReference type="NCBI Taxonomy" id="168631"/>
    <lineage>
        <taxon>Eukaryota</taxon>
        <taxon>Metazoa</taxon>
        <taxon>Ecdysozoa</taxon>
        <taxon>Arthropoda</taxon>
        <taxon>Hexapoda</taxon>
        <taxon>Insecta</taxon>
        <taxon>Pterygota</taxon>
        <taxon>Neoptera</taxon>
        <taxon>Endopterygota</taxon>
        <taxon>Lepidoptera</taxon>
        <taxon>Glossata</taxon>
        <taxon>Ditrysia</taxon>
        <taxon>Pyraloidea</taxon>
        <taxon>Crambidae</taxon>
        <taxon>Crambinae</taxon>
        <taxon>Chilo</taxon>
    </lineage>
</organism>
<dbReference type="SMART" id="SM00248">
    <property type="entry name" value="ANK"/>
    <property type="match status" value="5"/>
</dbReference>